<dbReference type="AlphaFoldDB" id="A0A3D3R7C7"/>
<proteinExistence type="predicted"/>
<accession>A0A3D3R7C7</accession>
<gene>
    <name evidence="1" type="ORF">DIT97_13465</name>
</gene>
<evidence type="ECO:0000313" key="2">
    <source>
        <dbReference type="Proteomes" id="UP000263642"/>
    </source>
</evidence>
<organism evidence="1 2">
    <name type="scientific">Gimesia maris</name>
    <dbReference type="NCBI Taxonomy" id="122"/>
    <lineage>
        <taxon>Bacteria</taxon>
        <taxon>Pseudomonadati</taxon>
        <taxon>Planctomycetota</taxon>
        <taxon>Planctomycetia</taxon>
        <taxon>Planctomycetales</taxon>
        <taxon>Planctomycetaceae</taxon>
        <taxon>Gimesia</taxon>
    </lineage>
</organism>
<reference evidence="1 2" key="1">
    <citation type="journal article" date="2018" name="Nat. Biotechnol.">
        <title>A standardized bacterial taxonomy based on genome phylogeny substantially revises the tree of life.</title>
        <authorList>
            <person name="Parks D.H."/>
            <person name="Chuvochina M."/>
            <person name="Waite D.W."/>
            <person name="Rinke C."/>
            <person name="Skarshewski A."/>
            <person name="Chaumeil P.A."/>
            <person name="Hugenholtz P."/>
        </authorList>
    </citation>
    <scope>NUCLEOTIDE SEQUENCE [LARGE SCALE GENOMIC DNA]</scope>
    <source>
        <strain evidence="1">UBA9375</strain>
    </source>
</reference>
<dbReference type="SUPFAM" id="SSF53649">
    <property type="entry name" value="Alkaline phosphatase-like"/>
    <property type="match status" value="1"/>
</dbReference>
<dbReference type="InterPro" id="IPR017850">
    <property type="entry name" value="Alkaline_phosphatase_core_sf"/>
</dbReference>
<dbReference type="EMBL" id="DQAY01000076">
    <property type="protein sequence ID" value="HCO23998.1"/>
    <property type="molecule type" value="Genomic_DNA"/>
</dbReference>
<dbReference type="PANTHER" id="PTHR43737:SF1">
    <property type="entry name" value="DUF1501 DOMAIN-CONTAINING PROTEIN"/>
    <property type="match status" value="1"/>
</dbReference>
<dbReference type="InterPro" id="IPR010869">
    <property type="entry name" value="DUF1501"/>
</dbReference>
<protein>
    <submittedName>
        <fullName evidence="1">DUF1501 domain-containing protein</fullName>
    </submittedName>
</protein>
<sequence length="459" mass="50314">MFRVEFGKSGKYCDGISRRHFLQAGIAGMGSASLSQILHAKSLAEQAGIEKKDTSVILLWLDGGPSHMDLYDLKPEAPSEYKGIWNPIHTNVPGMDITEMFPLQAKCADKFSLVRSLHHNTGDHFTGGHWMLTGRGGVSGGNTPGRNPSISSMATKVLGPRDPSMPAYVSVPYASSIGLRPGYFGGNFLGVQHDPFETESDPNSPNFQVKNLNPTTGLSIDRLKNRKSLLKSFDQLRREVDQSGMLNSMDRLDQKAYEMVTGEKARQAFDLNSEDNELREKYGRHTWGQSVLLARRLVEAGTTFVTVHFGGWDHHWNLESGMESYLPRVDQAVSALFEDLAQRGLSEKVLVVLCGEFSRTPRMNNGGNGGPPLSMGTPGRDHWGNSMTCLIGGGGVKGGRIVGATNRLGEAPADRPVRPGHIHHTIYRVLGMDPEAYFLDHSGRPIAAIDHGEVIHELF</sequence>
<dbReference type="PROSITE" id="PS51318">
    <property type="entry name" value="TAT"/>
    <property type="match status" value="1"/>
</dbReference>
<dbReference type="Proteomes" id="UP000263642">
    <property type="component" value="Unassembled WGS sequence"/>
</dbReference>
<evidence type="ECO:0000313" key="1">
    <source>
        <dbReference type="EMBL" id="HCO23998.1"/>
    </source>
</evidence>
<dbReference type="InterPro" id="IPR006311">
    <property type="entry name" value="TAT_signal"/>
</dbReference>
<dbReference type="Pfam" id="PF07394">
    <property type="entry name" value="DUF1501"/>
    <property type="match status" value="1"/>
</dbReference>
<dbReference type="PANTHER" id="PTHR43737">
    <property type="entry name" value="BLL7424 PROTEIN"/>
    <property type="match status" value="1"/>
</dbReference>
<name>A0A3D3R7C7_9PLAN</name>
<comment type="caution">
    <text evidence="1">The sequence shown here is derived from an EMBL/GenBank/DDBJ whole genome shotgun (WGS) entry which is preliminary data.</text>
</comment>